<feature type="transmembrane region" description="Helical" evidence="12">
    <location>
        <begin position="1247"/>
        <end position="1270"/>
    </location>
</feature>
<evidence type="ECO:0000256" key="8">
    <source>
        <dbReference type="ARBA" id="ARBA00022989"/>
    </source>
</evidence>
<feature type="region of interest" description="Disordered" evidence="11">
    <location>
        <begin position="1484"/>
        <end position="1518"/>
    </location>
</feature>
<dbReference type="GO" id="GO:0140359">
    <property type="term" value="F:ABC-type transporter activity"/>
    <property type="evidence" value="ECO:0007669"/>
    <property type="project" value="InterPro"/>
</dbReference>
<dbReference type="PANTHER" id="PTHR24223:SF456">
    <property type="entry name" value="MULTIDRUG RESISTANCE-ASSOCIATED PROTEIN LETHAL(2)03659"/>
    <property type="match status" value="1"/>
</dbReference>
<evidence type="ECO:0000256" key="9">
    <source>
        <dbReference type="ARBA" id="ARBA00023136"/>
    </source>
</evidence>
<feature type="compositionally biased region" description="Polar residues" evidence="11">
    <location>
        <begin position="934"/>
        <end position="947"/>
    </location>
</feature>
<feature type="transmembrane region" description="Helical" evidence="12">
    <location>
        <begin position="1162"/>
        <end position="1183"/>
    </location>
</feature>
<dbReference type="GO" id="GO:0016887">
    <property type="term" value="F:ATP hydrolysis activity"/>
    <property type="evidence" value="ECO:0007669"/>
    <property type="project" value="InterPro"/>
</dbReference>
<feature type="transmembrane region" description="Helical" evidence="12">
    <location>
        <begin position="995"/>
        <end position="1018"/>
    </location>
</feature>
<dbReference type="InterPro" id="IPR027417">
    <property type="entry name" value="P-loop_NTPase"/>
</dbReference>
<keyword evidence="4 12" id="KW-0812">Transmembrane</keyword>
<dbReference type="SMART" id="SM00382">
    <property type="entry name" value="AAA"/>
    <property type="match status" value="2"/>
</dbReference>
<feature type="transmembrane region" description="Helical" evidence="12">
    <location>
        <begin position="1062"/>
        <end position="1084"/>
    </location>
</feature>
<dbReference type="PROSITE" id="PS00211">
    <property type="entry name" value="ABC_TRANSPORTER_1"/>
    <property type="match status" value="1"/>
</dbReference>
<evidence type="ECO:0008006" key="17">
    <source>
        <dbReference type="Google" id="ProtNLM"/>
    </source>
</evidence>
<feature type="transmembrane region" description="Helical" evidence="12">
    <location>
        <begin position="1138"/>
        <end position="1156"/>
    </location>
</feature>
<feature type="domain" description="ABC transmembrane type-1" evidence="14">
    <location>
        <begin position="1000"/>
        <end position="1303"/>
    </location>
</feature>
<dbReference type="PANTHER" id="PTHR24223">
    <property type="entry name" value="ATP-BINDING CASSETTE SUB-FAMILY C"/>
    <property type="match status" value="1"/>
</dbReference>
<comment type="subcellular location">
    <subcellularLocation>
        <location evidence="1">Membrane</location>
        <topology evidence="1">Multi-pass membrane protein</topology>
    </subcellularLocation>
</comment>
<feature type="transmembrane region" description="Helical" evidence="12">
    <location>
        <begin position="194"/>
        <end position="214"/>
    </location>
</feature>
<feature type="transmembrane region" description="Helical" evidence="12">
    <location>
        <begin position="565"/>
        <end position="588"/>
    </location>
</feature>
<keyword evidence="5" id="KW-0677">Repeat</keyword>
<evidence type="ECO:0000256" key="5">
    <source>
        <dbReference type="ARBA" id="ARBA00022737"/>
    </source>
</evidence>
<dbReference type="GO" id="GO:0016020">
    <property type="term" value="C:membrane"/>
    <property type="evidence" value="ECO:0007669"/>
    <property type="project" value="UniProtKB-SubCell"/>
</dbReference>
<evidence type="ECO:0000256" key="1">
    <source>
        <dbReference type="ARBA" id="ARBA00004141"/>
    </source>
</evidence>
<dbReference type="InterPro" id="IPR050173">
    <property type="entry name" value="ABC_transporter_C-like"/>
</dbReference>
<dbReference type="SUPFAM" id="SSF52540">
    <property type="entry name" value="P-loop containing nucleoside triphosphate hydrolases"/>
    <property type="match status" value="2"/>
</dbReference>
<evidence type="ECO:0000259" key="14">
    <source>
        <dbReference type="PROSITE" id="PS50929"/>
    </source>
</evidence>
<feature type="transmembrane region" description="Helical" evidence="12">
    <location>
        <begin position="33"/>
        <end position="55"/>
    </location>
</feature>
<accession>A0A6A6BCN9</accession>
<name>A0A6A6BCN9_9PEZI</name>
<dbReference type="FunFam" id="3.40.50.300:FF:000825">
    <property type="entry name" value="ABC bile acid transporter"/>
    <property type="match status" value="1"/>
</dbReference>
<dbReference type="FunFam" id="1.20.1560.10:FF:000013">
    <property type="entry name" value="ABC transporter C family member 2"/>
    <property type="match status" value="1"/>
</dbReference>
<evidence type="ECO:0000256" key="7">
    <source>
        <dbReference type="ARBA" id="ARBA00022840"/>
    </source>
</evidence>
<comment type="similarity">
    <text evidence="2">Belongs to the ABC transporter superfamily. ABCC family. Conjugate transporter (TC 3.A.1.208) subfamily.</text>
</comment>
<feature type="domain" description="ABC transmembrane type-1" evidence="14">
    <location>
        <begin position="441"/>
        <end position="624"/>
    </location>
</feature>
<evidence type="ECO:0000256" key="6">
    <source>
        <dbReference type="ARBA" id="ARBA00022741"/>
    </source>
</evidence>
<evidence type="ECO:0000256" key="10">
    <source>
        <dbReference type="ARBA" id="ARBA00023180"/>
    </source>
</evidence>
<feature type="region of interest" description="Disordered" evidence="11">
    <location>
        <begin position="914"/>
        <end position="947"/>
    </location>
</feature>
<evidence type="ECO:0000256" key="12">
    <source>
        <dbReference type="SAM" id="Phobius"/>
    </source>
</evidence>
<feature type="transmembrane region" description="Helical" evidence="12">
    <location>
        <begin position="336"/>
        <end position="357"/>
    </location>
</feature>
<sequence length="1697" mass="187156">MAHYQPYPVPLAAMSYPSLPPPPSLPTHPLPTLILSSTALALSLLLTATSLTHVLRARLRLRRRGTRAQVTGPEAPYRDEDGGATRDSEEVYARWLLAKGVLLLVGAVVGTGVGGVRAVAGTLGERERGVLGLVGLWLAAGIWLPLITQAILVLVEKDPVRKYEVALNNSISYIIVTALFCYVNGFIGQDRVNLGLSIAEVALAVVGFFLCASFPRRPDVFLNGRPVDRQKSASALSRYSYSWLTPLLSFASKRQVLRQDDIPKLDSARRARDLHDAYVSKNYTGRLWKSVIKAHAPALVLQYILGTLESLLIVVPQIAMFHLLKLLEARQQGANVTLEASLWVVGLGIGILIQNFFENWRWWVSYGHLNVPIRVQLSALIFSKAMRRKDVKSAETTHENNSNVIGAVATSSSGPEEVAGKKNTEEAAADPTAQKTEQGTINLVGVDSKRIADFATYQNGFYGAFLKITVSFVFIYKLVGWQALIAGIIAQLLTVPLNLYFTKRYASAQNDLMTARDRKLAVLNEALTGIRQIKFSALEKQWQAKIQEFRETELKTIWRVFVSDTFLIFCWIFGPYMLSAVTLATHAIVHDHLYPSVAFTTIGILTQIEGTLAFIPELIASGLDSWVSINRIEEYLNAPEKENNTEPGDRIAFKDASVAWPSNAEKNEEAFVLRDLDFSFPEGELSVISGRTGSGKTLLLKAILGEVDIISGTIEMPQAPPHDQRFDWKATKKDWIIPAAIAFVSQQPWIENCNFRDNVLFGLPFDSQRYRKVISACALEKDLEMLTDGDITEIGAQGINLSGGQRWRITLARALYSRAGILVLDDIFSAVDAHVGKHIFEKALTGELGQGRTRIIVTHHVAMCLSRTKFEVLLEAGRVEKAGLVDELRSSGDIETILEEENLEDEATETATDLLEVPNGNGHHGGRRRSSHSKSNALSRQRSHSSIRSDALIDNGHLDVNSKYVAKKFVEEETKQRGHVLWNIYLRYVRAGGGYWLWGGIVFAFMFVQALILGRSWWLTIWTSQYKTESSAEAKPFTAMTFQHPMAQRALSVQTVSRDTRFYVAVYLLISVALSTIGALRYFWVYCGSIRASRKLFDDLTYAVLRAPLRWLDTVPTGRVLNRFTADFSTLDLEQANAFSFMVFNFLMVVGIVIAGMMVTPIMVIFAVLLLALCLRYSLFYLAGARETKRLESLAKSPVFELFGAALSGISTIRAFDKSDSYIENMFAKIDAHGQTVYYMWSFNRWLTFRLGVVGAVFTVAMAALIVSLGNIDASLAGFALGFTLDYSISVVFMLRQYAVVELSMNAVERIVEYSDLEIENEGGEPAPAAWPAEGRLEVENLVVSYAPDLDPVLKGVNFSVAPNERVGIVGRTGAGKSSLTLALFRFLEAQEGRIVIDGLDISKIRLHDLRSRLAIIPQDPVLFSGTIRSNLDPFGEHEDRDLHEVLARVHLTDGPPHEYSNGDGLALIPPTTTRSVLTHVFPHMNPAHNDAASTHSGSSSHSSHHHLTEEEERELFTHHTGPVTVPELEAIFGTPPSSPSAGSDAGAEAEAAPLPSLPPNFNPFTNLSYPIAPAGANLSQGQRQLLCLARALLARPKVMILDEATSAVDKATDARIQASVRAEFGGRSTLLVIAHRLSTIADFDRVVVVGEGRVVETGSPRELLLREEGVFRGMVEGSGEKEGLWRVILGEGEGEE</sequence>
<feature type="transmembrane region" description="Helical" evidence="12">
    <location>
        <begin position="459"/>
        <end position="476"/>
    </location>
</feature>
<feature type="domain" description="ABC transporter" evidence="13">
    <location>
        <begin position="651"/>
        <end position="901"/>
    </location>
</feature>
<dbReference type="PROSITE" id="PS50893">
    <property type="entry name" value="ABC_TRANSPORTER_2"/>
    <property type="match status" value="2"/>
</dbReference>
<dbReference type="Gene3D" id="1.20.1560.10">
    <property type="entry name" value="ABC transporter type 1, transmembrane domain"/>
    <property type="match status" value="2"/>
</dbReference>
<feature type="transmembrane region" description="Helical" evidence="12">
    <location>
        <begin position="130"/>
        <end position="155"/>
    </location>
</feature>
<dbReference type="PROSITE" id="PS50929">
    <property type="entry name" value="ABC_TM1F"/>
    <property type="match status" value="2"/>
</dbReference>
<dbReference type="RefSeq" id="XP_033396768.1">
    <property type="nucleotide sequence ID" value="XM_033545736.1"/>
</dbReference>
<dbReference type="CDD" id="cd18596">
    <property type="entry name" value="ABC_6TM_VMR1_D1_like"/>
    <property type="match status" value="1"/>
</dbReference>
<keyword evidence="10" id="KW-0325">Glycoprotein</keyword>
<evidence type="ECO:0000313" key="15">
    <source>
        <dbReference type="EMBL" id="KAF2141055.1"/>
    </source>
</evidence>
<feature type="compositionally biased region" description="Low complexity" evidence="11">
    <location>
        <begin position="1540"/>
        <end position="1555"/>
    </location>
</feature>
<dbReference type="Pfam" id="PF00005">
    <property type="entry name" value="ABC_tran"/>
    <property type="match status" value="3"/>
</dbReference>
<dbReference type="GeneID" id="54303244"/>
<evidence type="ECO:0000256" key="4">
    <source>
        <dbReference type="ARBA" id="ARBA00022692"/>
    </source>
</evidence>
<dbReference type="Gene3D" id="3.40.50.300">
    <property type="entry name" value="P-loop containing nucleotide triphosphate hydrolases"/>
    <property type="match status" value="2"/>
</dbReference>
<dbReference type="Proteomes" id="UP000799438">
    <property type="component" value="Unassembled WGS sequence"/>
</dbReference>
<feature type="region of interest" description="Disordered" evidence="11">
    <location>
        <begin position="1530"/>
        <end position="1555"/>
    </location>
</feature>
<dbReference type="GO" id="GO:0005737">
    <property type="term" value="C:cytoplasm"/>
    <property type="evidence" value="ECO:0007669"/>
    <property type="project" value="UniProtKB-ARBA"/>
</dbReference>
<evidence type="ECO:0000256" key="2">
    <source>
        <dbReference type="ARBA" id="ARBA00009726"/>
    </source>
</evidence>
<feature type="transmembrane region" description="Helical" evidence="12">
    <location>
        <begin position="96"/>
        <end position="118"/>
    </location>
</feature>
<dbReference type="InterPro" id="IPR003439">
    <property type="entry name" value="ABC_transporter-like_ATP-bd"/>
</dbReference>
<evidence type="ECO:0000259" key="13">
    <source>
        <dbReference type="PROSITE" id="PS50893"/>
    </source>
</evidence>
<organism evidence="15 16">
    <name type="scientific">Aplosporella prunicola CBS 121167</name>
    <dbReference type="NCBI Taxonomy" id="1176127"/>
    <lineage>
        <taxon>Eukaryota</taxon>
        <taxon>Fungi</taxon>
        <taxon>Dikarya</taxon>
        <taxon>Ascomycota</taxon>
        <taxon>Pezizomycotina</taxon>
        <taxon>Dothideomycetes</taxon>
        <taxon>Dothideomycetes incertae sedis</taxon>
        <taxon>Botryosphaeriales</taxon>
        <taxon>Aplosporellaceae</taxon>
        <taxon>Aplosporella</taxon>
    </lineage>
</organism>
<keyword evidence="3" id="KW-0813">Transport</keyword>
<reference evidence="15" key="1">
    <citation type="journal article" date="2020" name="Stud. Mycol.">
        <title>101 Dothideomycetes genomes: a test case for predicting lifestyles and emergence of pathogens.</title>
        <authorList>
            <person name="Haridas S."/>
            <person name="Albert R."/>
            <person name="Binder M."/>
            <person name="Bloem J."/>
            <person name="Labutti K."/>
            <person name="Salamov A."/>
            <person name="Andreopoulos B."/>
            <person name="Baker S."/>
            <person name="Barry K."/>
            <person name="Bills G."/>
            <person name="Bluhm B."/>
            <person name="Cannon C."/>
            <person name="Castanera R."/>
            <person name="Culley D."/>
            <person name="Daum C."/>
            <person name="Ezra D."/>
            <person name="Gonzalez J."/>
            <person name="Henrissat B."/>
            <person name="Kuo A."/>
            <person name="Liang C."/>
            <person name="Lipzen A."/>
            <person name="Lutzoni F."/>
            <person name="Magnuson J."/>
            <person name="Mondo S."/>
            <person name="Nolan M."/>
            <person name="Ohm R."/>
            <person name="Pangilinan J."/>
            <person name="Park H.-J."/>
            <person name="Ramirez L."/>
            <person name="Alfaro M."/>
            <person name="Sun H."/>
            <person name="Tritt A."/>
            <person name="Yoshinaga Y."/>
            <person name="Zwiers L.-H."/>
            <person name="Turgeon B."/>
            <person name="Goodwin S."/>
            <person name="Spatafora J."/>
            <person name="Crous P."/>
            <person name="Grigoriev I."/>
        </authorList>
    </citation>
    <scope>NUCLEOTIDE SEQUENCE</scope>
    <source>
        <strain evidence="15">CBS 121167</strain>
    </source>
</reference>
<evidence type="ECO:0000256" key="11">
    <source>
        <dbReference type="SAM" id="MobiDB-lite"/>
    </source>
</evidence>
<evidence type="ECO:0000313" key="16">
    <source>
        <dbReference type="Proteomes" id="UP000799438"/>
    </source>
</evidence>
<feature type="transmembrane region" description="Helical" evidence="12">
    <location>
        <begin position="1276"/>
        <end position="1295"/>
    </location>
</feature>
<dbReference type="SUPFAM" id="SSF90123">
    <property type="entry name" value="ABC transporter transmembrane region"/>
    <property type="match status" value="2"/>
</dbReference>
<dbReference type="CDD" id="cd18604">
    <property type="entry name" value="ABC_6TM_VMR1_D2_like"/>
    <property type="match status" value="1"/>
</dbReference>
<gene>
    <name evidence="15" type="ORF">K452DRAFT_351715</name>
</gene>
<dbReference type="Pfam" id="PF00664">
    <property type="entry name" value="ABC_membrane"/>
    <property type="match status" value="2"/>
</dbReference>
<feature type="transmembrane region" description="Helical" evidence="12">
    <location>
        <begin position="594"/>
        <end position="615"/>
    </location>
</feature>
<protein>
    <recommendedName>
        <fullName evidence="17">ABC bile acid transporter</fullName>
    </recommendedName>
</protein>
<keyword evidence="16" id="KW-1185">Reference proteome</keyword>
<feature type="transmembrane region" description="Helical" evidence="12">
    <location>
        <begin position="482"/>
        <end position="501"/>
    </location>
</feature>
<dbReference type="InterPro" id="IPR036640">
    <property type="entry name" value="ABC1_TM_sf"/>
</dbReference>
<evidence type="ECO:0000256" key="3">
    <source>
        <dbReference type="ARBA" id="ARBA00022448"/>
    </source>
</evidence>
<feature type="transmembrane region" description="Helical" evidence="12">
    <location>
        <begin position="300"/>
        <end position="324"/>
    </location>
</feature>
<keyword evidence="9 12" id="KW-0472">Membrane</keyword>
<dbReference type="EMBL" id="ML995488">
    <property type="protein sequence ID" value="KAF2141055.1"/>
    <property type="molecule type" value="Genomic_DNA"/>
</dbReference>
<dbReference type="CDD" id="cd03250">
    <property type="entry name" value="ABCC_MRP_domain1"/>
    <property type="match status" value="1"/>
</dbReference>
<proteinExistence type="inferred from homology"/>
<dbReference type="InterPro" id="IPR003593">
    <property type="entry name" value="AAA+_ATPase"/>
</dbReference>
<dbReference type="OrthoDB" id="6500128at2759"/>
<feature type="transmembrane region" description="Helical" evidence="12">
    <location>
        <begin position="167"/>
        <end position="188"/>
    </location>
</feature>
<keyword evidence="8 12" id="KW-1133">Transmembrane helix</keyword>
<keyword evidence="7" id="KW-0067">ATP-binding</keyword>
<keyword evidence="6" id="KW-0547">Nucleotide-binding</keyword>
<dbReference type="InterPro" id="IPR017871">
    <property type="entry name" value="ABC_transporter-like_CS"/>
</dbReference>
<feature type="domain" description="ABC transporter" evidence="13">
    <location>
        <begin position="1337"/>
        <end position="1677"/>
    </location>
</feature>
<dbReference type="InterPro" id="IPR011527">
    <property type="entry name" value="ABC1_TM_dom"/>
</dbReference>
<feature type="region of interest" description="Disordered" evidence="11">
    <location>
        <begin position="407"/>
        <end position="435"/>
    </location>
</feature>
<dbReference type="GO" id="GO:0005524">
    <property type="term" value="F:ATP binding"/>
    <property type="evidence" value="ECO:0007669"/>
    <property type="project" value="UniProtKB-KW"/>
</dbReference>